<reference evidence="1" key="1">
    <citation type="submission" date="2020-05" db="UniProtKB">
        <authorList>
            <consortium name="EnsemblMetazoa"/>
        </authorList>
    </citation>
    <scope>IDENTIFICATION</scope>
    <source>
        <strain evidence="1">Yale</strain>
    </source>
</reference>
<proteinExistence type="predicted"/>
<sequence>MAAAVVNKILEQYSKKSGPLSRRSPSINGQDINGYTPLHHACLNGHYEIMPTPLYLASWPAIMK</sequence>
<keyword evidence="2" id="KW-1185">Reference proteome</keyword>
<dbReference type="AlphaFoldDB" id="A0A1B0G252"/>
<dbReference type="STRING" id="37546.A0A1B0G252"/>
<name>A0A1B0G252_GLOMM</name>
<evidence type="ECO:0000313" key="2">
    <source>
        <dbReference type="Proteomes" id="UP000092444"/>
    </source>
</evidence>
<dbReference type="InterPro" id="IPR036770">
    <property type="entry name" value="Ankyrin_rpt-contain_sf"/>
</dbReference>
<dbReference type="EnsemblMetazoa" id="GMOY007378-RA">
    <property type="protein sequence ID" value="GMOY007378-PA"/>
    <property type="gene ID" value="GMOY007378"/>
</dbReference>
<dbReference type="EMBL" id="CCAG010010602">
    <property type="status" value="NOT_ANNOTATED_CDS"/>
    <property type="molecule type" value="Genomic_DNA"/>
</dbReference>
<dbReference type="InterPro" id="IPR002110">
    <property type="entry name" value="Ankyrin_rpt"/>
</dbReference>
<dbReference type="VEuPathDB" id="VectorBase:GMOY007378"/>
<dbReference type="Proteomes" id="UP000092444">
    <property type="component" value="Unassembled WGS sequence"/>
</dbReference>
<accession>A0A1B0G252</accession>
<protein>
    <submittedName>
        <fullName evidence="1">Uncharacterized protein</fullName>
    </submittedName>
</protein>
<dbReference type="SUPFAM" id="SSF48403">
    <property type="entry name" value="Ankyrin repeat"/>
    <property type="match status" value="1"/>
</dbReference>
<dbReference type="Pfam" id="PF13637">
    <property type="entry name" value="Ank_4"/>
    <property type="match status" value="1"/>
</dbReference>
<dbReference type="Gene3D" id="1.25.40.20">
    <property type="entry name" value="Ankyrin repeat-containing domain"/>
    <property type="match status" value="1"/>
</dbReference>
<organism evidence="1 2">
    <name type="scientific">Glossina morsitans morsitans</name>
    <name type="common">Savannah tsetse fly</name>
    <dbReference type="NCBI Taxonomy" id="37546"/>
    <lineage>
        <taxon>Eukaryota</taxon>
        <taxon>Metazoa</taxon>
        <taxon>Ecdysozoa</taxon>
        <taxon>Arthropoda</taxon>
        <taxon>Hexapoda</taxon>
        <taxon>Insecta</taxon>
        <taxon>Pterygota</taxon>
        <taxon>Neoptera</taxon>
        <taxon>Endopterygota</taxon>
        <taxon>Diptera</taxon>
        <taxon>Brachycera</taxon>
        <taxon>Muscomorpha</taxon>
        <taxon>Hippoboscoidea</taxon>
        <taxon>Glossinidae</taxon>
        <taxon>Glossina</taxon>
    </lineage>
</organism>
<evidence type="ECO:0000313" key="1">
    <source>
        <dbReference type="EnsemblMetazoa" id="GMOY007378-PA"/>
    </source>
</evidence>